<evidence type="ECO:0000313" key="2">
    <source>
        <dbReference type="Proteomes" id="UP000251314"/>
    </source>
</evidence>
<name>A0A329SIN3_9STRA</name>
<comment type="caution">
    <text evidence="1">The sequence shown here is derived from an EMBL/GenBank/DDBJ whole genome shotgun (WGS) entry which is preliminary data.</text>
</comment>
<dbReference type="AlphaFoldDB" id="A0A329SIN3"/>
<gene>
    <name evidence="1" type="ORF">PC110_g8187</name>
</gene>
<dbReference type="SUPFAM" id="SSF140860">
    <property type="entry name" value="Pseudo ankyrin repeat-like"/>
    <property type="match status" value="1"/>
</dbReference>
<dbReference type="InterPro" id="IPR036770">
    <property type="entry name" value="Ankyrin_rpt-contain_sf"/>
</dbReference>
<dbReference type="VEuPathDB" id="FungiDB:PC110_g8187"/>
<accession>A0A329SIN3</accession>
<protein>
    <submittedName>
        <fullName evidence="1">Uncharacterized protein</fullName>
    </submittedName>
</protein>
<dbReference type="InterPro" id="IPR052050">
    <property type="entry name" value="SecEffector_AnkRepeat"/>
</dbReference>
<dbReference type="STRING" id="29920.A0A329SIN3"/>
<dbReference type="Pfam" id="PF12796">
    <property type="entry name" value="Ank_2"/>
    <property type="match status" value="1"/>
</dbReference>
<proteinExistence type="predicted"/>
<reference evidence="1 2" key="1">
    <citation type="submission" date="2018-01" db="EMBL/GenBank/DDBJ databases">
        <title>Draft genome of the strawberry crown rot pathogen Phytophthora cactorum.</title>
        <authorList>
            <person name="Armitage A.D."/>
            <person name="Lysoe E."/>
            <person name="Nellist C.F."/>
            <person name="Harrison R.J."/>
            <person name="Brurberg M.B."/>
        </authorList>
    </citation>
    <scope>NUCLEOTIDE SEQUENCE [LARGE SCALE GENOMIC DNA]</scope>
    <source>
        <strain evidence="1 2">10300</strain>
    </source>
</reference>
<sequence length="240" mass="27651">MYSERKPVENAVVEAAKNGHLDILKFLHVQDPPLMHPCTEQDNTSPKRRKIEAKNIWWARSIEAFNAAAGKGHLEVVKWLHANRYRGWTTDAMDDAAGNGQFEMVKWLHANTKVKCTRRAMDDAARNGHLEILKWLHTNRSEGCTHRAFSHAVNNGQLRVAFWLRSRSLNLAPPNIQFWLRSKNQFDVLLFLRVNCPDIFTTEFGQEAKYDYSGDAARPGDYLIEEWLEENHPGSPTEEE</sequence>
<keyword evidence="2" id="KW-1185">Reference proteome</keyword>
<dbReference type="PANTHER" id="PTHR46586">
    <property type="entry name" value="ANKYRIN REPEAT-CONTAINING PROTEIN"/>
    <property type="match status" value="1"/>
</dbReference>
<evidence type="ECO:0000313" key="1">
    <source>
        <dbReference type="EMBL" id="RAW35518.1"/>
    </source>
</evidence>
<dbReference type="Proteomes" id="UP000251314">
    <property type="component" value="Unassembled WGS sequence"/>
</dbReference>
<dbReference type="OrthoDB" id="116738at2759"/>
<dbReference type="PANTHER" id="PTHR46586:SF3">
    <property type="entry name" value="ANKYRIN REPEAT-CONTAINING PROTEIN"/>
    <property type="match status" value="1"/>
</dbReference>
<dbReference type="InterPro" id="IPR002110">
    <property type="entry name" value="Ankyrin_rpt"/>
</dbReference>
<dbReference type="EMBL" id="MJFZ01000166">
    <property type="protein sequence ID" value="RAW35518.1"/>
    <property type="molecule type" value="Genomic_DNA"/>
</dbReference>
<organism evidence="1 2">
    <name type="scientific">Phytophthora cactorum</name>
    <dbReference type="NCBI Taxonomy" id="29920"/>
    <lineage>
        <taxon>Eukaryota</taxon>
        <taxon>Sar</taxon>
        <taxon>Stramenopiles</taxon>
        <taxon>Oomycota</taxon>
        <taxon>Peronosporomycetes</taxon>
        <taxon>Peronosporales</taxon>
        <taxon>Peronosporaceae</taxon>
        <taxon>Phytophthora</taxon>
    </lineage>
</organism>
<dbReference type="Gene3D" id="1.25.40.20">
    <property type="entry name" value="Ankyrin repeat-containing domain"/>
    <property type="match status" value="1"/>
</dbReference>